<evidence type="ECO:0000313" key="2">
    <source>
        <dbReference type="EMBL" id="KAJ8452004.1"/>
    </source>
</evidence>
<protein>
    <submittedName>
        <fullName evidence="2">Uncharacterized protein</fullName>
    </submittedName>
</protein>
<accession>A0A9Q1KZZ8</accession>
<sequence length="343" mass="37205">MSPSSLWHSATALTPRAKTSAMSISSSVTLGGSEALGVTRSQDLTMSWTRESLAAGSASMKLVEGRGPIGEEPPTAWDATPAKGRGTFAWRGYVPLMTDSTIDEGPIVWLPPLPLARGWRPRPHLPGPRSATASELVGLRQASSHGARGRVPVRKRLSLYNLRARSKGVGTKQVGHRAASPLPADTQRRPPPVREWRPQSRRLSALPSLDLHKLALGRLSTLGVILKDQKAGRGEEEPIQRLPVAELAPPPLGALHKLNCLSHECTGFPSFRSGTSPQPDSRRKKWKSYSQCFTFDFFSMAVMKPDLFLLGSPLNGMNETERPSRTSKAAQLTGCYKGTNVLP</sequence>
<keyword evidence="3" id="KW-1185">Reference proteome</keyword>
<dbReference type="Proteomes" id="UP001153076">
    <property type="component" value="Unassembled WGS sequence"/>
</dbReference>
<evidence type="ECO:0000313" key="3">
    <source>
        <dbReference type="Proteomes" id="UP001153076"/>
    </source>
</evidence>
<organism evidence="2 3">
    <name type="scientific">Carnegiea gigantea</name>
    <dbReference type="NCBI Taxonomy" id="171969"/>
    <lineage>
        <taxon>Eukaryota</taxon>
        <taxon>Viridiplantae</taxon>
        <taxon>Streptophyta</taxon>
        <taxon>Embryophyta</taxon>
        <taxon>Tracheophyta</taxon>
        <taxon>Spermatophyta</taxon>
        <taxon>Magnoliopsida</taxon>
        <taxon>eudicotyledons</taxon>
        <taxon>Gunneridae</taxon>
        <taxon>Pentapetalae</taxon>
        <taxon>Caryophyllales</taxon>
        <taxon>Cactineae</taxon>
        <taxon>Cactaceae</taxon>
        <taxon>Cactoideae</taxon>
        <taxon>Echinocereeae</taxon>
        <taxon>Carnegiea</taxon>
    </lineage>
</organism>
<comment type="caution">
    <text evidence="2">The sequence shown here is derived from an EMBL/GenBank/DDBJ whole genome shotgun (WGS) entry which is preliminary data.</text>
</comment>
<reference evidence="2" key="1">
    <citation type="submission" date="2022-04" db="EMBL/GenBank/DDBJ databases">
        <title>Carnegiea gigantea Genome sequencing and assembly v2.</title>
        <authorList>
            <person name="Copetti D."/>
            <person name="Sanderson M.J."/>
            <person name="Burquez A."/>
            <person name="Wojciechowski M.F."/>
        </authorList>
    </citation>
    <scope>NUCLEOTIDE SEQUENCE</scope>
    <source>
        <strain evidence="2">SGP5-SGP5p</strain>
        <tissue evidence="2">Aerial part</tissue>
    </source>
</reference>
<feature type="region of interest" description="Disordered" evidence="1">
    <location>
        <begin position="168"/>
        <end position="200"/>
    </location>
</feature>
<feature type="compositionally biased region" description="Basic and acidic residues" evidence="1">
    <location>
        <begin position="186"/>
        <end position="198"/>
    </location>
</feature>
<name>A0A9Q1KZZ8_9CARY</name>
<gene>
    <name evidence="2" type="ORF">Cgig2_016585</name>
</gene>
<evidence type="ECO:0000256" key="1">
    <source>
        <dbReference type="SAM" id="MobiDB-lite"/>
    </source>
</evidence>
<dbReference type="AlphaFoldDB" id="A0A9Q1KZZ8"/>
<proteinExistence type="predicted"/>
<dbReference type="EMBL" id="JAKOGI010000006">
    <property type="protein sequence ID" value="KAJ8452004.1"/>
    <property type="molecule type" value="Genomic_DNA"/>
</dbReference>